<organism evidence="2 3">
    <name type="scientific">Hydrogenibacillus schlegelii</name>
    <name type="common">Bacillus schlegelii</name>
    <dbReference type="NCBI Taxonomy" id="1484"/>
    <lineage>
        <taxon>Bacteria</taxon>
        <taxon>Bacillati</taxon>
        <taxon>Bacillota</taxon>
        <taxon>Bacilli</taxon>
        <taxon>Bacillales</taxon>
        <taxon>Bacillales Family X. Incertae Sedis</taxon>
        <taxon>Hydrogenibacillus</taxon>
    </lineage>
</organism>
<dbReference type="Proteomes" id="UP000244180">
    <property type="component" value="Unassembled WGS sequence"/>
</dbReference>
<feature type="compositionally biased region" description="Gly residues" evidence="1">
    <location>
        <begin position="38"/>
        <end position="52"/>
    </location>
</feature>
<dbReference type="EMBL" id="PEBV01000002">
    <property type="protein sequence ID" value="PTQ54723.1"/>
    <property type="molecule type" value="Genomic_DNA"/>
</dbReference>
<proteinExistence type="predicted"/>
<evidence type="ECO:0000313" key="2">
    <source>
        <dbReference type="EMBL" id="PTQ54723.1"/>
    </source>
</evidence>
<accession>A0A2T5GEW8</accession>
<sequence length="223" mass="24066">MWDAMPLWPAAGNETFGALEPMVFSGMWGQTYAGTGTGAKGTGTTGTKGTEGSGAPVSAGPSTALSAGTPGAPAMPQATWPTVYPTYPFYSYYPYYAGSAVPPVTAYGPLPPSGAVVPGVPMTEEQMIAEQSYVENILRYNKGKTATFYLTYENNREWNAMVIRGVIQTAGRDHIIVSDPETGKRYLLLMVNLDYVVFDEPITYIAPKVPPYVQMYLEESREG</sequence>
<evidence type="ECO:0000256" key="1">
    <source>
        <dbReference type="SAM" id="MobiDB-lite"/>
    </source>
</evidence>
<dbReference type="InterPro" id="IPR014099">
    <property type="entry name" value="Spore_coat_GerQ"/>
</dbReference>
<dbReference type="Pfam" id="PF09671">
    <property type="entry name" value="Spore_GerQ"/>
    <property type="match status" value="1"/>
</dbReference>
<comment type="caution">
    <text evidence="2">The sequence shown here is derived from an EMBL/GenBank/DDBJ whole genome shotgun (WGS) entry which is preliminary data.</text>
</comment>
<protein>
    <recommendedName>
        <fullName evidence="4">Spore coat protein GerQ</fullName>
    </recommendedName>
</protein>
<evidence type="ECO:0000313" key="3">
    <source>
        <dbReference type="Proteomes" id="UP000244180"/>
    </source>
</evidence>
<gene>
    <name evidence="2" type="ORF">HSCHL_2314</name>
</gene>
<feature type="region of interest" description="Disordered" evidence="1">
    <location>
        <begin position="38"/>
        <end position="70"/>
    </location>
</feature>
<name>A0A2T5GEW8_HYDSH</name>
<evidence type="ECO:0008006" key="4">
    <source>
        <dbReference type="Google" id="ProtNLM"/>
    </source>
</evidence>
<dbReference type="AlphaFoldDB" id="A0A2T5GEW8"/>
<dbReference type="NCBIfam" id="TIGR02728">
    <property type="entry name" value="spore_gerQ"/>
    <property type="match status" value="1"/>
</dbReference>
<reference evidence="2 3" key="1">
    <citation type="submission" date="2017-08" db="EMBL/GenBank/DDBJ databases">
        <title>Burning lignite coal seam in the remote Altai Mountains harbors a hydrogen-driven thermophilic microbial community.</title>
        <authorList>
            <person name="Kadnikov V.V."/>
            <person name="Mardanov A.V."/>
            <person name="Ivasenko D."/>
            <person name="Beletsky A.V."/>
            <person name="Karnachuk O.V."/>
            <person name="Ravin N.V."/>
        </authorList>
    </citation>
    <scope>NUCLEOTIDE SEQUENCE [LARGE SCALE GENOMIC DNA]</scope>
    <source>
        <strain evidence="2">AL33</strain>
    </source>
</reference>